<dbReference type="InterPro" id="IPR009006">
    <property type="entry name" value="Ala_racemase/Decarboxylase_C"/>
</dbReference>
<dbReference type="Proteomes" id="UP000176444">
    <property type="component" value="Unassembled WGS sequence"/>
</dbReference>
<dbReference type="GO" id="GO:0008295">
    <property type="term" value="P:spermidine biosynthetic process"/>
    <property type="evidence" value="ECO:0007669"/>
    <property type="project" value="UniProtKB-KW"/>
</dbReference>
<dbReference type="Gene3D" id="2.40.37.10">
    <property type="entry name" value="Lyase, Ornithine Decarboxylase, Chain A, domain 1"/>
    <property type="match status" value="1"/>
</dbReference>
<gene>
    <name evidence="12" type="ORF">A2713_01695</name>
</gene>
<comment type="similarity">
    <text evidence="3">Belongs to the Orn/Lys/Arg decarboxylase class-II family. SpeA subfamily.</text>
</comment>
<accession>A0A1F4UQ27</accession>
<keyword evidence="9" id="KW-0456">Lyase</keyword>
<keyword evidence="7 10" id="KW-0663">Pyridoxal phosphate</keyword>
<dbReference type="PROSITE" id="PS00878">
    <property type="entry name" value="ODR_DC_2_1"/>
    <property type="match status" value="1"/>
</dbReference>
<evidence type="ECO:0000256" key="7">
    <source>
        <dbReference type="ARBA" id="ARBA00022898"/>
    </source>
</evidence>
<dbReference type="InterPro" id="IPR022644">
    <property type="entry name" value="De-COase2_N"/>
</dbReference>
<reference evidence="12 13" key="1">
    <citation type="journal article" date="2016" name="Nat. Commun.">
        <title>Thousands of microbial genomes shed light on interconnected biogeochemical processes in an aquifer system.</title>
        <authorList>
            <person name="Anantharaman K."/>
            <person name="Brown C.T."/>
            <person name="Hug L.A."/>
            <person name="Sharon I."/>
            <person name="Castelle C.J."/>
            <person name="Probst A.J."/>
            <person name="Thomas B.C."/>
            <person name="Singh A."/>
            <person name="Wilkins M.J."/>
            <person name="Karaoz U."/>
            <person name="Brodie E.L."/>
            <person name="Williams K.H."/>
            <person name="Hubbard S.S."/>
            <person name="Banfield J.F."/>
        </authorList>
    </citation>
    <scope>NUCLEOTIDE SEQUENCE [LARGE SCALE GENOMIC DNA]</scope>
</reference>
<comment type="cofactor">
    <cofactor evidence="2">
        <name>Mg(2+)</name>
        <dbReference type="ChEBI" id="CHEBI:18420"/>
    </cofactor>
</comment>
<dbReference type="GO" id="GO:0008792">
    <property type="term" value="F:arginine decarboxylase activity"/>
    <property type="evidence" value="ECO:0007669"/>
    <property type="project" value="UniProtKB-EC"/>
</dbReference>
<dbReference type="SUPFAM" id="SSF50621">
    <property type="entry name" value="Alanine racemase C-terminal domain-like"/>
    <property type="match status" value="1"/>
</dbReference>
<evidence type="ECO:0000313" key="13">
    <source>
        <dbReference type="Proteomes" id="UP000176444"/>
    </source>
</evidence>
<dbReference type="PRINTS" id="PR01180">
    <property type="entry name" value="ARGDCRBXLASE"/>
</dbReference>
<evidence type="ECO:0000256" key="4">
    <source>
        <dbReference type="ARBA" id="ARBA00012426"/>
    </source>
</evidence>
<evidence type="ECO:0000256" key="6">
    <source>
        <dbReference type="ARBA" id="ARBA00022842"/>
    </source>
</evidence>
<dbReference type="EC" id="4.1.1.19" evidence="4"/>
<feature type="modified residue" description="N6-(pyridoxal phosphate)lysine" evidence="10">
    <location>
        <position position="89"/>
    </location>
</feature>
<dbReference type="PANTHER" id="PTHR43295:SF9">
    <property type="entry name" value="BIOSYNTHETIC ARGININE DECARBOXYLASE"/>
    <property type="match status" value="1"/>
</dbReference>
<evidence type="ECO:0000313" key="12">
    <source>
        <dbReference type="EMBL" id="OGC47055.1"/>
    </source>
</evidence>
<dbReference type="InterPro" id="IPR022653">
    <property type="entry name" value="De-COase2_pyr-phos_BS"/>
</dbReference>
<dbReference type="AlphaFoldDB" id="A0A1F4UQ27"/>
<evidence type="ECO:0000259" key="11">
    <source>
        <dbReference type="Pfam" id="PF02784"/>
    </source>
</evidence>
<evidence type="ECO:0000256" key="8">
    <source>
        <dbReference type="ARBA" id="ARBA00023066"/>
    </source>
</evidence>
<dbReference type="Pfam" id="PF02784">
    <property type="entry name" value="Orn_Arg_deC_N"/>
    <property type="match status" value="1"/>
</dbReference>
<dbReference type="InterPro" id="IPR000183">
    <property type="entry name" value="Orn/DAP/Arg_de-COase"/>
</dbReference>
<dbReference type="PANTHER" id="PTHR43295">
    <property type="entry name" value="ARGININE DECARBOXYLASE"/>
    <property type="match status" value="1"/>
</dbReference>
<dbReference type="EMBL" id="MEUX01000022">
    <property type="protein sequence ID" value="OGC47055.1"/>
    <property type="molecule type" value="Genomic_DNA"/>
</dbReference>
<dbReference type="InterPro" id="IPR002985">
    <property type="entry name" value="Arg_decrbxlase"/>
</dbReference>
<feature type="active site" description="Proton donor" evidence="10">
    <location>
        <position position="375"/>
    </location>
</feature>
<name>A0A1F4UQ27_UNCKA</name>
<dbReference type="InterPro" id="IPR029066">
    <property type="entry name" value="PLP-binding_barrel"/>
</dbReference>
<evidence type="ECO:0000256" key="2">
    <source>
        <dbReference type="ARBA" id="ARBA00001946"/>
    </source>
</evidence>
<comment type="caution">
    <text evidence="12">The sequence shown here is derived from an EMBL/GenBank/DDBJ whole genome shotgun (WGS) entry which is preliminary data.</text>
</comment>
<comment type="cofactor">
    <cofactor evidence="1 10">
        <name>pyridoxal 5'-phosphate</name>
        <dbReference type="ChEBI" id="CHEBI:597326"/>
    </cofactor>
</comment>
<keyword evidence="5" id="KW-0210">Decarboxylase</keyword>
<protein>
    <recommendedName>
        <fullName evidence="4">arginine decarboxylase</fullName>
        <ecNumber evidence="4">4.1.1.19</ecNumber>
    </recommendedName>
</protein>
<evidence type="ECO:0000256" key="1">
    <source>
        <dbReference type="ARBA" id="ARBA00001933"/>
    </source>
</evidence>
<dbReference type="Gene3D" id="3.20.20.10">
    <property type="entry name" value="Alanine racemase"/>
    <property type="match status" value="1"/>
</dbReference>
<feature type="domain" description="Orn/DAP/Arg decarboxylase 2 N-terminal" evidence="11">
    <location>
        <begin position="67"/>
        <end position="308"/>
    </location>
</feature>
<proteinExistence type="inferred from homology"/>
<keyword evidence="8" id="KW-0745">Spermidine biosynthesis</keyword>
<dbReference type="PRINTS" id="PR01179">
    <property type="entry name" value="ODADCRBXLASE"/>
</dbReference>
<evidence type="ECO:0000256" key="3">
    <source>
        <dbReference type="ARBA" id="ARBA00008357"/>
    </source>
</evidence>
<keyword evidence="6" id="KW-0460">Magnesium</keyword>
<dbReference type="GO" id="GO:0006527">
    <property type="term" value="P:L-arginine catabolic process"/>
    <property type="evidence" value="ECO:0007669"/>
    <property type="project" value="InterPro"/>
</dbReference>
<evidence type="ECO:0000256" key="9">
    <source>
        <dbReference type="ARBA" id="ARBA00023239"/>
    </source>
</evidence>
<evidence type="ECO:0000256" key="10">
    <source>
        <dbReference type="PIRSR" id="PIRSR600183-50"/>
    </source>
</evidence>
<organism evidence="12 13">
    <name type="scientific">candidate division WWE3 bacterium RIFCSPHIGHO2_01_FULL_35_17</name>
    <dbReference type="NCBI Taxonomy" id="1802614"/>
    <lineage>
        <taxon>Bacteria</taxon>
        <taxon>Katanobacteria</taxon>
    </lineage>
</organism>
<evidence type="ECO:0000256" key="5">
    <source>
        <dbReference type="ARBA" id="ARBA00022793"/>
    </source>
</evidence>
<sequence length="454" mass="52999">MKSYKKFWKLGMEELGTKDFDINKDGELIVREGNYQYNILDLIKKFGTPLEIFFPFIIEKRLRNLFETFNYYTKNLQYKGRFYYYFPMKVNQNKEFVLSLISEGANLEVGSANELWLVKRMWEQNQFNSKIKVICNGPKTNYYLSLISELKEKNLNIIPVIEDRTELKALRDYRGDIGVRFDLDVKTKSHWDKKIDRYGFSFQEIMELGKIKNLKIIHYHNSSQVERLEDLINQVKRAIEVFVRVKEKNPTLDTLDLGGGFAVPYLKKKMYTSDQAIKRIIRIVKKTAEKAGIPHPNLICEWGRYVVAPSQITIYKILFEKKIENSIAKKWYIIDGSFMNDLIDTWAIRQKWHVVPVNFMKGLKLTRVWLAGSSCDSDDKYTAGGNYILLPRFDEMGEAEDLYIAFLDTGAYQDALASHHCLLSSPAKIVAQNGILMVARKRETPEEVGKLFGW</sequence>
<dbReference type="SUPFAM" id="SSF51419">
    <property type="entry name" value="PLP-binding barrel"/>
    <property type="match status" value="1"/>
</dbReference>